<gene>
    <name evidence="1" type="ORF">D0469_19320</name>
</gene>
<accession>A0A372LD98</accession>
<dbReference type="EMBL" id="QVTE01000063">
    <property type="protein sequence ID" value="RFU63678.1"/>
    <property type="molecule type" value="Genomic_DNA"/>
</dbReference>
<sequence>MVNQILLSQRDLIIKRCADKKTLVVTLNYSRFEKLENLYKTSVVFSTANNVDNINGFFKLDNDLYIKLLIIHESGRNFSPDIENPYKYKIKVDQLSKTITWSIYEHAFKRVSSTFVTANIKTKFRSSALPGLYSDLVITSDKRNLIQTDKKITDGRDISSLKQKDFAEADRFSYTISPNLDGNRSRNEYFAGSGRNIGWRG</sequence>
<reference evidence="1 2" key="1">
    <citation type="submission" date="2018-08" db="EMBL/GenBank/DDBJ databases">
        <title>Bacillus chawlae sp. nov., Bacillus glennii sp. nov., and Bacillus saganii sp. nov. Isolated from the Vehicle Assembly Building at Kennedy Space Center where the Viking Spacecraft were Assembled.</title>
        <authorList>
            <person name="Seuylemezian A."/>
            <person name="Vaishampayan P."/>
        </authorList>
    </citation>
    <scope>NUCLEOTIDE SEQUENCE [LARGE SCALE GENOMIC DNA]</scope>
    <source>
        <strain evidence="1 2">V47-23a</strain>
    </source>
</reference>
<evidence type="ECO:0000313" key="1">
    <source>
        <dbReference type="EMBL" id="RFU63678.1"/>
    </source>
</evidence>
<evidence type="ECO:0000313" key="2">
    <source>
        <dbReference type="Proteomes" id="UP000264541"/>
    </source>
</evidence>
<dbReference type="RefSeq" id="WP_117328366.1">
    <property type="nucleotide sequence ID" value="NZ_QVTE01000063.1"/>
</dbReference>
<organism evidence="1 2">
    <name type="scientific">Peribacillus saganii</name>
    <dbReference type="NCBI Taxonomy" id="2303992"/>
    <lineage>
        <taxon>Bacteria</taxon>
        <taxon>Bacillati</taxon>
        <taxon>Bacillota</taxon>
        <taxon>Bacilli</taxon>
        <taxon>Bacillales</taxon>
        <taxon>Bacillaceae</taxon>
        <taxon>Peribacillus</taxon>
    </lineage>
</organism>
<dbReference type="Proteomes" id="UP000264541">
    <property type="component" value="Unassembled WGS sequence"/>
</dbReference>
<dbReference type="OrthoDB" id="2970608at2"/>
<dbReference type="AlphaFoldDB" id="A0A372LD98"/>
<keyword evidence="2" id="KW-1185">Reference proteome</keyword>
<comment type="caution">
    <text evidence="1">The sequence shown here is derived from an EMBL/GenBank/DDBJ whole genome shotgun (WGS) entry which is preliminary data.</text>
</comment>
<proteinExistence type="predicted"/>
<protein>
    <submittedName>
        <fullName evidence="1">Uncharacterized protein</fullName>
    </submittedName>
</protein>
<name>A0A372LD98_9BACI</name>